<proteinExistence type="predicted"/>
<evidence type="ECO:0000313" key="2">
    <source>
        <dbReference type="Proteomes" id="UP000219452"/>
    </source>
</evidence>
<dbReference type="Proteomes" id="UP000219452">
    <property type="component" value="Unassembled WGS sequence"/>
</dbReference>
<evidence type="ECO:0000313" key="1">
    <source>
        <dbReference type="EMBL" id="SOD98631.1"/>
    </source>
</evidence>
<sequence length="97" mass="11029">MVLRFTTIDLLGNEREHSWWFSTMEYSLDVLSSLCSSNKHVSKAELIDNGQHTSLPVDAFDGQTISTPFQQLESQWQELLLSPATGNSTWPLATWQE</sequence>
<gene>
    <name evidence="1" type="ORF">SAMN06269250_6173</name>
</gene>
<protein>
    <submittedName>
        <fullName evidence="1">Uncharacterized protein</fullName>
    </submittedName>
</protein>
<keyword evidence="2" id="KW-1185">Reference proteome</keyword>
<dbReference type="EMBL" id="OCNH01000008">
    <property type="protein sequence ID" value="SOD98631.1"/>
    <property type="molecule type" value="Genomic_DNA"/>
</dbReference>
<dbReference type="AlphaFoldDB" id="A0A286GSV1"/>
<name>A0A286GSV1_9BACT</name>
<reference evidence="2" key="1">
    <citation type="submission" date="2017-09" db="EMBL/GenBank/DDBJ databases">
        <authorList>
            <person name="Varghese N."/>
            <person name="Submissions S."/>
        </authorList>
    </citation>
    <scope>NUCLEOTIDE SEQUENCE [LARGE SCALE GENOMIC DNA]</scope>
    <source>
        <strain evidence="2">DSM 29961</strain>
    </source>
</reference>
<accession>A0A286GSV1</accession>
<organism evidence="1 2">
    <name type="scientific">Spirosoma fluviale</name>
    <dbReference type="NCBI Taxonomy" id="1597977"/>
    <lineage>
        <taxon>Bacteria</taxon>
        <taxon>Pseudomonadati</taxon>
        <taxon>Bacteroidota</taxon>
        <taxon>Cytophagia</taxon>
        <taxon>Cytophagales</taxon>
        <taxon>Cytophagaceae</taxon>
        <taxon>Spirosoma</taxon>
    </lineage>
</organism>